<feature type="transmembrane region" description="Helical" evidence="13">
    <location>
        <begin position="394"/>
        <end position="415"/>
    </location>
</feature>
<evidence type="ECO:0000256" key="4">
    <source>
        <dbReference type="ARBA" id="ARBA00022448"/>
    </source>
</evidence>
<dbReference type="PANTHER" id="PTHR47992">
    <property type="entry name" value="PROTEIN PHOSPHATASE"/>
    <property type="match status" value="1"/>
</dbReference>
<feature type="compositionally biased region" description="Low complexity" evidence="12">
    <location>
        <begin position="23"/>
        <end position="42"/>
    </location>
</feature>
<dbReference type="GO" id="GO:0046872">
    <property type="term" value="F:metal ion binding"/>
    <property type="evidence" value="ECO:0007669"/>
    <property type="project" value="UniProtKB-KW"/>
</dbReference>
<feature type="transmembrane region" description="Helical" evidence="13">
    <location>
        <begin position="490"/>
        <end position="513"/>
    </location>
</feature>
<keyword evidence="7 11" id="KW-0378">Hydrolase</keyword>
<dbReference type="Proteomes" id="UP000285712">
    <property type="component" value="Unassembled WGS sequence"/>
</dbReference>
<evidence type="ECO:0000256" key="7">
    <source>
        <dbReference type="ARBA" id="ARBA00022801"/>
    </source>
</evidence>
<dbReference type="InterPro" id="IPR001932">
    <property type="entry name" value="PPM-type_phosphatase-like_dom"/>
</dbReference>
<dbReference type="SUPFAM" id="SSF103481">
    <property type="entry name" value="Multidrug resistance efflux transporter EmrE"/>
    <property type="match status" value="1"/>
</dbReference>
<accession>A0A418DM29</accession>
<dbReference type="Gene3D" id="3.60.40.10">
    <property type="entry name" value="PPM-type phosphatase domain"/>
    <property type="match status" value="1"/>
</dbReference>
<dbReference type="GO" id="GO:0016020">
    <property type="term" value="C:membrane"/>
    <property type="evidence" value="ECO:0007669"/>
    <property type="project" value="UniProtKB-SubCell"/>
</dbReference>
<dbReference type="EMBL" id="QUTG01002343">
    <property type="protein sequence ID" value="RHY96654.1"/>
    <property type="molecule type" value="Genomic_DNA"/>
</dbReference>
<dbReference type="GO" id="GO:0004722">
    <property type="term" value="F:protein serine/threonine phosphatase activity"/>
    <property type="evidence" value="ECO:0007669"/>
    <property type="project" value="InterPro"/>
</dbReference>
<dbReference type="VEuPathDB" id="FungiDB:H257_12893"/>
<feature type="domain" description="PPM-type phosphatase" evidence="14">
    <location>
        <begin position="53"/>
        <end position="304"/>
    </location>
</feature>
<organism evidence="15 16">
    <name type="scientific">Aphanomyces astaci</name>
    <name type="common">Crayfish plague agent</name>
    <dbReference type="NCBI Taxonomy" id="112090"/>
    <lineage>
        <taxon>Eukaryota</taxon>
        <taxon>Sar</taxon>
        <taxon>Stramenopiles</taxon>
        <taxon>Oomycota</taxon>
        <taxon>Saprolegniomycetes</taxon>
        <taxon>Saprolegniales</taxon>
        <taxon>Verrucalvaceae</taxon>
        <taxon>Aphanomyces</taxon>
    </lineage>
</organism>
<dbReference type="CDD" id="cd00143">
    <property type="entry name" value="PP2Cc"/>
    <property type="match status" value="1"/>
</dbReference>
<comment type="caution">
    <text evidence="15">The sequence shown here is derived from an EMBL/GenBank/DDBJ whole genome shotgun (WGS) entry which is preliminary data.</text>
</comment>
<evidence type="ECO:0000256" key="12">
    <source>
        <dbReference type="SAM" id="MobiDB-lite"/>
    </source>
</evidence>
<comment type="similarity">
    <text evidence="11">Belongs to the PP2C family.</text>
</comment>
<evidence type="ECO:0000256" key="10">
    <source>
        <dbReference type="ARBA" id="ARBA00023136"/>
    </source>
</evidence>
<dbReference type="SUPFAM" id="SSF81606">
    <property type="entry name" value="PP2C-like"/>
    <property type="match status" value="1"/>
</dbReference>
<dbReference type="InterPro" id="IPR036457">
    <property type="entry name" value="PPM-type-like_dom_sf"/>
</dbReference>
<evidence type="ECO:0000313" key="15">
    <source>
        <dbReference type="EMBL" id="RHY96654.1"/>
    </source>
</evidence>
<keyword evidence="9 13" id="KW-1133">Transmembrane helix</keyword>
<evidence type="ECO:0000256" key="3">
    <source>
        <dbReference type="ARBA" id="ARBA00006690"/>
    </source>
</evidence>
<feature type="transmembrane region" description="Helical" evidence="13">
    <location>
        <begin position="421"/>
        <end position="446"/>
    </location>
</feature>
<evidence type="ECO:0000256" key="6">
    <source>
        <dbReference type="ARBA" id="ARBA00022723"/>
    </source>
</evidence>
<dbReference type="PROSITE" id="PS01032">
    <property type="entry name" value="PPM_1"/>
    <property type="match status" value="1"/>
</dbReference>
<keyword evidence="6" id="KW-0479">Metal-binding</keyword>
<gene>
    <name evidence="15" type="ORF">DYB35_005723</name>
</gene>
<reference evidence="15 16" key="1">
    <citation type="submission" date="2018-08" db="EMBL/GenBank/DDBJ databases">
        <title>Aphanomyces genome sequencing and annotation.</title>
        <authorList>
            <person name="Minardi D."/>
            <person name="Oidtmann B."/>
            <person name="Van Der Giezen M."/>
            <person name="Studholme D.J."/>
        </authorList>
    </citation>
    <scope>NUCLEOTIDE SEQUENCE [LARGE SCALE GENOMIC DNA]</scope>
    <source>
        <strain evidence="15 16">Sv</strain>
    </source>
</reference>
<evidence type="ECO:0000256" key="2">
    <source>
        <dbReference type="ARBA" id="ARBA00004170"/>
    </source>
</evidence>
<keyword evidence="4" id="KW-0813">Transport</keyword>
<dbReference type="InterPro" id="IPR037185">
    <property type="entry name" value="EmrE-like"/>
</dbReference>
<comment type="similarity">
    <text evidence="3">Belongs to the CRT-like transporter family.</text>
</comment>
<evidence type="ECO:0000256" key="5">
    <source>
        <dbReference type="ARBA" id="ARBA00022692"/>
    </source>
</evidence>
<evidence type="ECO:0000256" key="8">
    <source>
        <dbReference type="ARBA" id="ARBA00022912"/>
    </source>
</evidence>
<proteinExistence type="inferred from homology"/>
<dbReference type="InterPro" id="IPR015655">
    <property type="entry name" value="PP2C"/>
</dbReference>
<dbReference type="PROSITE" id="PS51746">
    <property type="entry name" value="PPM_2"/>
    <property type="match status" value="1"/>
</dbReference>
<evidence type="ECO:0000259" key="14">
    <source>
        <dbReference type="PROSITE" id="PS51746"/>
    </source>
</evidence>
<comment type="subcellular location">
    <subcellularLocation>
        <location evidence="1">Membrane</location>
        <topology evidence="1">Multi-pass membrane protein</topology>
    </subcellularLocation>
    <subcellularLocation>
        <location evidence="2">Membrane</location>
        <topology evidence="2">Peripheral membrane protein</topology>
    </subcellularLocation>
</comment>
<dbReference type="VEuPathDB" id="FungiDB:H257_12894"/>
<dbReference type="Pfam" id="PF00481">
    <property type="entry name" value="PP2C"/>
    <property type="match status" value="1"/>
</dbReference>
<keyword evidence="5 13" id="KW-0812">Transmembrane</keyword>
<evidence type="ECO:0000256" key="1">
    <source>
        <dbReference type="ARBA" id="ARBA00004141"/>
    </source>
</evidence>
<dbReference type="SMART" id="SM00332">
    <property type="entry name" value="PP2Cc"/>
    <property type="match status" value="1"/>
</dbReference>
<feature type="transmembrane region" description="Helical" evidence="13">
    <location>
        <begin position="330"/>
        <end position="350"/>
    </location>
</feature>
<feature type="transmembrane region" description="Helical" evidence="13">
    <location>
        <begin position="370"/>
        <end position="387"/>
    </location>
</feature>
<name>A0A418DM29_APHAT</name>
<evidence type="ECO:0000256" key="9">
    <source>
        <dbReference type="ARBA" id="ARBA00022989"/>
    </source>
</evidence>
<dbReference type="AlphaFoldDB" id="A0A418DM29"/>
<evidence type="ECO:0000313" key="16">
    <source>
        <dbReference type="Proteomes" id="UP000285712"/>
    </source>
</evidence>
<keyword evidence="10 13" id="KW-0472">Membrane</keyword>
<feature type="region of interest" description="Disordered" evidence="12">
    <location>
        <begin position="1"/>
        <end position="44"/>
    </location>
</feature>
<feature type="transmembrane region" description="Helical" evidence="13">
    <location>
        <begin position="458"/>
        <end position="478"/>
    </location>
</feature>
<keyword evidence="8 11" id="KW-0904">Protein phosphatase</keyword>
<dbReference type="InterPro" id="IPR000222">
    <property type="entry name" value="PP2C_BS"/>
</dbReference>
<dbReference type="Pfam" id="PF08627">
    <property type="entry name" value="CRT-like"/>
    <property type="match status" value="1"/>
</dbReference>
<evidence type="ECO:0000256" key="13">
    <source>
        <dbReference type="SAM" id="Phobius"/>
    </source>
</evidence>
<evidence type="ECO:0000256" key="11">
    <source>
        <dbReference type="RuleBase" id="RU003465"/>
    </source>
</evidence>
<protein>
    <recommendedName>
        <fullName evidence="14">PPM-type phosphatase domain-containing protein</fullName>
    </recommendedName>
</protein>
<sequence length="575" mass="63570">MRDRIEARNTASRKRASQARQYTSAPSTPSSTPSLTTSHSISKWNRSPADATDVLDADTLAKYLNHPCLRLIALTEQIDCISFVAVFDGHGGTRCADFLQHGLLPQLKHHLLHRSFHDAPHESMSTAMQSACRDADKAFLDSHLADDSGSCAVFALIGKDKWVVVLSRHGRAVDLCVAHSPQHPDERARILAANGHIVQDRFIFGYLGVSRSFGDRFVKVERPVVITTPDVVSGGSRHLHPGDEFLLLACDGLFEVFTPQEAVDFVAHHRSVNQMTPQAICDLLVHTAIENGSQDNTLLVLGAVAALMLADVGERFTFKLMVDRMESYRYFLAQITTFLYIPPMFCIVGYKATQTDFIDEEVNEFPKYKFFIMAVLDLCHAMLLFIPGGNTPPALTVIFMQATIPFSMLFGYLFHDYQYSRMQVVGCILMSSGLLLGILPLVLLSCSLASDVFEEAEMGWNSLCFLLAAVPGALSMLYKEQALAPQPMDVYYLNAWVAVYQFIGGLLLAPVIFDIPTLHLDQRISGLECLVNGVSEVRTDKCHEPHTDAITLSAAEKEAVSLLDESSDSGLRYMA</sequence>
<dbReference type="InterPro" id="IPR013936">
    <property type="entry name" value="CRT-like"/>
</dbReference>